<sequence length="90" mass="10137">MQFEEQGPHRFRELFARAPGLVYPILNIEVLSASFRQSIFLPELLAPGITAFPFAKGSGSRHSVILLPGHHCPNDARHLIGERDSRHHSR</sequence>
<dbReference type="Proteomes" id="UP001151018">
    <property type="component" value="Unassembled WGS sequence"/>
</dbReference>
<feature type="non-terminal residue" evidence="1">
    <location>
        <position position="90"/>
    </location>
</feature>
<protein>
    <submittedName>
        <fullName evidence="1">Uncharacterized protein</fullName>
    </submittedName>
</protein>
<name>A0A9X3KTP8_9HYPH</name>
<dbReference type="RefSeq" id="WP_269835421.1">
    <property type="nucleotide sequence ID" value="NZ_JAPZLR010000034.1"/>
</dbReference>
<comment type="caution">
    <text evidence="1">The sequence shown here is derived from an EMBL/GenBank/DDBJ whole genome shotgun (WGS) entry which is preliminary data.</text>
</comment>
<gene>
    <name evidence="1" type="ORF">O9X88_24425</name>
</gene>
<evidence type="ECO:0000313" key="1">
    <source>
        <dbReference type="EMBL" id="MCZ7940677.1"/>
    </source>
</evidence>
<reference evidence="1" key="1">
    <citation type="submission" date="2022-12" db="EMBL/GenBank/DDBJ databases">
        <title>Draft genome sequences of 22 rhizogenic Agrobacterium biovar 1 strains, the causative agent of hairy root disease.</title>
        <authorList>
            <person name="Kim N."/>
            <person name="Vargas P."/>
            <person name="Rediers H."/>
        </authorList>
    </citation>
    <scope>NUCLEOTIDE SEQUENCE</scope>
    <source>
        <strain evidence="1">ST15.13.006</strain>
    </source>
</reference>
<dbReference type="EMBL" id="JAPZLR010000034">
    <property type="protein sequence ID" value="MCZ7940677.1"/>
    <property type="molecule type" value="Genomic_DNA"/>
</dbReference>
<organism evidence="1 2">
    <name type="scientific">Agrobacterium salinitolerans</name>
    <dbReference type="NCBI Taxonomy" id="1183413"/>
    <lineage>
        <taxon>Bacteria</taxon>
        <taxon>Pseudomonadati</taxon>
        <taxon>Pseudomonadota</taxon>
        <taxon>Alphaproteobacteria</taxon>
        <taxon>Hyphomicrobiales</taxon>
        <taxon>Rhizobiaceae</taxon>
        <taxon>Rhizobium/Agrobacterium group</taxon>
        <taxon>Agrobacterium</taxon>
    </lineage>
</organism>
<dbReference type="AlphaFoldDB" id="A0A9X3KTP8"/>
<evidence type="ECO:0000313" key="2">
    <source>
        <dbReference type="Proteomes" id="UP001151018"/>
    </source>
</evidence>
<proteinExistence type="predicted"/>
<accession>A0A9X3KTP8</accession>